<dbReference type="EMBL" id="JABCRI010000008">
    <property type="protein sequence ID" value="KAF8402071.1"/>
    <property type="molecule type" value="Genomic_DNA"/>
</dbReference>
<organism evidence="1 2">
    <name type="scientific">Tetracentron sinense</name>
    <name type="common">Spur-leaf</name>
    <dbReference type="NCBI Taxonomy" id="13715"/>
    <lineage>
        <taxon>Eukaryota</taxon>
        <taxon>Viridiplantae</taxon>
        <taxon>Streptophyta</taxon>
        <taxon>Embryophyta</taxon>
        <taxon>Tracheophyta</taxon>
        <taxon>Spermatophyta</taxon>
        <taxon>Magnoliopsida</taxon>
        <taxon>Trochodendrales</taxon>
        <taxon>Trochodendraceae</taxon>
        <taxon>Tetracentron</taxon>
    </lineage>
</organism>
<evidence type="ECO:0000313" key="2">
    <source>
        <dbReference type="Proteomes" id="UP000655225"/>
    </source>
</evidence>
<evidence type="ECO:0000313" key="1">
    <source>
        <dbReference type="EMBL" id="KAF8402071.1"/>
    </source>
</evidence>
<dbReference type="AlphaFoldDB" id="A0A834ZA42"/>
<reference evidence="1 2" key="1">
    <citation type="submission" date="2020-04" db="EMBL/GenBank/DDBJ databases">
        <title>Plant Genome Project.</title>
        <authorList>
            <person name="Zhang R.-G."/>
        </authorList>
    </citation>
    <scope>NUCLEOTIDE SEQUENCE [LARGE SCALE GENOMIC DNA]</scope>
    <source>
        <strain evidence="1">YNK0</strain>
        <tissue evidence="1">Leaf</tissue>
    </source>
</reference>
<comment type="caution">
    <text evidence="1">The sequence shown here is derived from an EMBL/GenBank/DDBJ whole genome shotgun (WGS) entry which is preliminary data.</text>
</comment>
<name>A0A834ZA42_TETSI</name>
<sequence>MRNCSRSPKQLIRFSCVGGGRDCGGGREHLVTHVQRLHERQDVRPCVQFVKALRFHREYPGVGNDSVREFSRQDHACCSMGGSVL</sequence>
<keyword evidence="2" id="KW-1185">Reference proteome</keyword>
<gene>
    <name evidence="1" type="ORF">HHK36_013023</name>
</gene>
<accession>A0A834ZA42</accession>
<dbReference type="Proteomes" id="UP000655225">
    <property type="component" value="Unassembled WGS sequence"/>
</dbReference>
<protein>
    <submittedName>
        <fullName evidence="1">Uncharacterized protein</fullName>
    </submittedName>
</protein>
<proteinExistence type="predicted"/>